<proteinExistence type="predicted"/>
<reference evidence="1 2" key="2">
    <citation type="journal article" date="2022" name="Mol. Ecol. Resour.">
        <title>The genomes of chicory, endive, great burdock and yacon provide insights into Asteraceae paleo-polyploidization history and plant inulin production.</title>
        <authorList>
            <person name="Fan W."/>
            <person name="Wang S."/>
            <person name="Wang H."/>
            <person name="Wang A."/>
            <person name="Jiang F."/>
            <person name="Liu H."/>
            <person name="Zhao H."/>
            <person name="Xu D."/>
            <person name="Zhang Y."/>
        </authorList>
    </citation>
    <scope>NUCLEOTIDE SEQUENCE [LARGE SCALE GENOMIC DNA]</scope>
    <source>
        <strain evidence="2">cv. Punajuju</strain>
        <tissue evidence="1">Leaves</tissue>
    </source>
</reference>
<accession>A0ACB9GYV1</accession>
<evidence type="ECO:0000313" key="2">
    <source>
        <dbReference type="Proteomes" id="UP001055811"/>
    </source>
</evidence>
<protein>
    <submittedName>
        <fullName evidence="1">Uncharacterized protein</fullName>
    </submittedName>
</protein>
<evidence type="ECO:0000313" key="1">
    <source>
        <dbReference type="EMBL" id="KAI3788368.1"/>
    </source>
</evidence>
<name>A0ACB9GYV1_CICIN</name>
<comment type="caution">
    <text evidence="1">The sequence shown here is derived from an EMBL/GenBank/DDBJ whole genome shotgun (WGS) entry which is preliminary data.</text>
</comment>
<reference evidence="2" key="1">
    <citation type="journal article" date="2022" name="Mol. Ecol. Resour.">
        <title>The genomes of chicory, endive, great burdock and yacon provide insights into Asteraceae palaeo-polyploidization history and plant inulin production.</title>
        <authorList>
            <person name="Fan W."/>
            <person name="Wang S."/>
            <person name="Wang H."/>
            <person name="Wang A."/>
            <person name="Jiang F."/>
            <person name="Liu H."/>
            <person name="Zhao H."/>
            <person name="Xu D."/>
            <person name="Zhang Y."/>
        </authorList>
    </citation>
    <scope>NUCLEOTIDE SEQUENCE [LARGE SCALE GENOMIC DNA]</scope>
    <source>
        <strain evidence="2">cv. Punajuju</strain>
    </source>
</reference>
<sequence length="75" mass="8681">MRLLSEAYLLWHGKCGLEEVSAKFEAFSRTYGTLPIYNQRVRDALNSAIDEEMDADANVFIMGEKVRRGRGRQWI</sequence>
<dbReference type="Proteomes" id="UP001055811">
    <property type="component" value="Linkage Group LG01"/>
</dbReference>
<gene>
    <name evidence="1" type="ORF">L2E82_01131</name>
</gene>
<dbReference type="EMBL" id="CM042009">
    <property type="protein sequence ID" value="KAI3788368.1"/>
    <property type="molecule type" value="Genomic_DNA"/>
</dbReference>
<organism evidence="1 2">
    <name type="scientific">Cichorium intybus</name>
    <name type="common">Chicory</name>
    <dbReference type="NCBI Taxonomy" id="13427"/>
    <lineage>
        <taxon>Eukaryota</taxon>
        <taxon>Viridiplantae</taxon>
        <taxon>Streptophyta</taxon>
        <taxon>Embryophyta</taxon>
        <taxon>Tracheophyta</taxon>
        <taxon>Spermatophyta</taxon>
        <taxon>Magnoliopsida</taxon>
        <taxon>eudicotyledons</taxon>
        <taxon>Gunneridae</taxon>
        <taxon>Pentapetalae</taxon>
        <taxon>asterids</taxon>
        <taxon>campanulids</taxon>
        <taxon>Asterales</taxon>
        <taxon>Asteraceae</taxon>
        <taxon>Cichorioideae</taxon>
        <taxon>Cichorieae</taxon>
        <taxon>Cichoriinae</taxon>
        <taxon>Cichorium</taxon>
    </lineage>
</organism>
<keyword evidence="2" id="KW-1185">Reference proteome</keyword>